<dbReference type="AlphaFoldDB" id="A0A836BR04"/>
<proteinExistence type="predicted"/>
<keyword evidence="2" id="KW-1185">Reference proteome</keyword>
<gene>
    <name evidence="1" type="ORF">HYH03_015395</name>
</gene>
<protein>
    <submittedName>
        <fullName evidence="1">Uncharacterized protein</fullName>
    </submittedName>
</protein>
<evidence type="ECO:0000313" key="2">
    <source>
        <dbReference type="Proteomes" id="UP000612055"/>
    </source>
</evidence>
<dbReference type="Proteomes" id="UP000612055">
    <property type="component" value="Unassembled WGS sequence"/>
</dbReference>
<dbReference type="PANTHER" id="PTHR20961:SF38">
    <property type="entry name" value="PROTEIN O-LINKED-MANNOSE BETA-1,4-N-ACETYLGLUCOSAMINYLTRANSFERASE 2"/>
    <property type="match status" value="1"/>
</dbReference>
<dbReference type="OrthoDB" id="529273at2759"/>
<sequence length="493" mass="55756">MPVHVLGWKDKLNVQRWFDDAMAEITQNGTTPVDRNCDDKFGQGYINRWKASRKDVCTGGKSTFTCYEHPPHDHGSNIGSLFCTATNLVLAKTEDFLGDVLTKGARYPTPKKGSAQVACKLNVPWSRDQVADQHSDRWLHDALDEVPEAQLDAACSDPARTVDYPVYFVTRMDPTNAFHHFEEVVNFFSALLMYDDKELLKKQGITIVAFDGAPKGFFLELWRRIAYPYRIRFLRERPYPENTCFKQVLIAAMPHRSLYTHFWPGQRTGCRSAVMTGVITWAQELMSDARPEAYSWPDGQHRQNEATVVGRVTWVSRKHFETANRHSFTSWQAQRVIGNEDALVPRLAAAVQEWNSRSCLRNPGGGCRKEPVYFEFGTMELGDHRWYPDQLQILARTSVLMAVHGAGCFNEVWLRRSTSTMIEVLHNSAGNHHYANIAAMIGLPYIDMGSAHDPDTLAARLTQAMDETAVRMAAVHERKMAADKDAAAMLRGG</sequence>
<dbReference type="EMBL" id="JAEHOE010000120">
    <property type="protein sequence ID" value="KAG2485951.1"/>
    <property type="molecule type" value="Genomic_DNA"/>
</dbReference>
<name>A0A836BR04_9CHLO</name>
<accession>A0A836BR04</accession>
<reference evidence="1" key="1">
    <citation type="journal article" date="2020" name="bioRxiv">
        <title>Comparative genomics of Chlamydomonas.</title>
        <authorList>
            <person name="Craig R.J."/>
            <person name="Hasan A.R."/>
            <person name="Ness R.W."/>
            <person name="Keightley P.D."/>
        </authorList>
    </citation>
    <scope>NUCLEOTIDE SEQUENCE</scope>
    <source>
        <strain evidence="1">CCAP 11/70</strain>
    </source>
</reference>
<organism evidence="1 2">
    <name type="scientific">Edaphochlamys debaryana</name>
    <dbReference type="NCBI Taxonomy" id="47281"/>
    <lineage>
        <taxon>Eukaryota</taxon>
        <taxon>Viridiplantae</taxon>
        <taxon>Chlorophyta</taxon>
        <taxon>core chlorophytes</taxon>
        <taxon>Chlorophyceae</taxon>
        <taxon>CS clade</taxon>
        <taxon>Chlamydomonadales</taxon>
        <taxon>Chlamydomonadales incertae sedis</taxon>
        <taxon>Edaphochlamys</taxon>
    </lineage>
</organism>
<evidence type="ECO:0000313" key="1">
    <source>
        <dbReference type="EMBL" id="KAG2485951.1"/>
    </source>
</evidence>
<comment type="caution">
    <text evidence="1">The sequence shown here is derived from an EMBL/GenBank/DDBJ whole genome shotgun (WGS) entry which is preliminary data.</text>
</comment>
<dbReference type="GO" id="GO:0016757">
    <property type="term" value="F:glycosyltransferase activity"/>
    <property type="evidence" value="ECO:0007669"/>
    <property type="project" value="InterPro"/>
</dbReference>
<dbReference type="PANTHER" id="PTHR20961">
    <property type="entry name" value="GLYCOSYLTRANSFERASE"/>
    <property type="match status" value="1"/>
</dbReference>
<dbReference type="InterPro" id="IPR007657">
    <property type="entry name" value="Glycosyltransferase_61"/>
</dbReference>